<keyword evidence="3" id="KW-1185">Reference proteome</keyword>
<dbReference type="EMBL" id="PVWQ01000005">
    <property type="protein sequence ID" value="RDW81336.1"/>
    <property type="molecule type" value="Genomic_DNA"/>
</dbReference>
<protein>
    <recommendedName>
        <fullName evidence="4">GIY-YIG domain-containing protein</fullName>
    </recommendedName>
</protein>
<dbReference type="STRING" id="1810919.A0A3D8S508"/>
<evidence type="ECO:0000313" key="2">
    <source>
        <dbReference type="EMBL" id="RDW81336.1"/>
    </source>
</evidence>
<feature type="compositionally biased region" description="Basic and acidic residues" evidence="1">
    <location>
        <begin position="123"/>
        <end position="132"/>
    </location>
</feature>
<sequence>MSLRDAEAANQDGQSDDEYTEDQTIKEEVVLREDDDIGPPVDPGCPDLEPGDDDTPEVEPHQDEDTTLQIPVVEVEEPIQQTEARDDYQQLLSSFHATDRHRTALIPTKRENTPASPVKNKQVKVDHPAKDEPEQEGVCTHQHSDIVPDWNDSVEEEPHEDDNITIQAPLPEINESPRPTKYTSGLDEAVQTANNISWVGRSTYHPMRKASEVDVVAFLSAVIPESTQSVLGDDDITEQKLMSLPPIDRTEDKCGVYGCYVRRVGGTGGLYIGSTTWSLRRRLHEHLYHMRKARQQGKASGAFYQYYLNNPSSTAIFFEIASWPKSECSAWLVRLLETIIMLILDTFAPARASPTYNVGEEQLSDPMDKVDSRSNHFEPLNSALPTKQTLKCGLGRKARWHGKRWI</sequence>
<dbReference type="Proteomes" id="UP000256690">
    <property type="component" value="Unassembled WGS sequence"/>
</dbReference>
<feature type="region of interest" description="Disordered" evidence="1">
    <location>
        <begin position="1"/>
        <end position="71"/>
    </location>
</feature>
<evidence type="ECO:0000313" key="3">
    <source>
        <dbReference type="Proteomes" id="UP000256690"/>
    </source>
</evidence>
<dbReference type="AlphaFoldDB" id="A0A3D8S508"/>
<evidence type="ECO:0008006" key="4">
    <source>
        <dbReference type="Google" id="ProtNLM"/>
    </source>
</evidence>
<feature type="region of interest" description="Disordered" evidence="1">
    <location>
        <begin position="111"/>
        <end position="141"/>
    </location>
</feature>
<accession>A0A3D8S508</accession>
<dbReference type="OrthoDB" id="4364980at2759"/>
<comment type="caution">
    <text evidence="2">The sequence shown here is derived from an EMBL/GenBank/DDBJ whole genome shotgun (WGS) entry which is preliminary data.</text>
</comment>
<name>A0A3D8S508_9EURO</name>
<proteinExistence type="predicted"/>
<evidence type="ECO:0000256" key="1">
    <source>
        <dbReference type="SAM" id="MobiDB-lite"/>
    </source>
</evidence>
<organism evidence="2 3">
    <name type="scientific">Aspergillus mulundensis</name>
    <dbReference type="NCBI Taxonomy" id="1810919"/>
    <lineage>
        <taxon>Eukaryota</taxon>
        <taxon>Fungi</taxon>
        <taxon>Dikarya</taxon>
        <taxon>Ascomycota</taxon>
        <taxon>Pezizomycotina</taxon>
        <taxon>Eurotiomycetes</taxon>
        <taxon>Eurotiomycetidae</taxon>
        <taxon>Eurotiales</taxon>
        <taxon>Aspergillaceae</taxon>
        <taxon>Aspergillus</taxon>
        <taxon>Aspergillus subgen. Nidulantes</taxon>
    </lineage>
</organism>
<reference evidence="2 3" key="1">
    <citation type="journal article" date="2018" name="IMA Fungus">
        <title>IMA Genome-F 9: Draft genome sequence of Annulohypoxylon stygium, Aspergillus mulundensis, Berkeleyomyces basicola (syn. Thielaviopsis basicola), Ceratocystis smalleyi, two Cercospora beticola strains, Coleophoma cylindrospora, Fusarium fracticaudum, Phialophora cf. hyalina, and Morchella septimelata.</title>
        <authorList>
            <person name="Wingfield B.D."/>
            <person name="Bills G.F."/>
            <person name="Dong Y."/>
            <person name="Huang W."/>
            <person name="Nel W.J."/>
            <person name="Swalarsk-Parry B.S."/>
            <person name="Vaghefi N."/>
            <person name="Wilken P.M."/>
            <person name="An Z."/>
            <person name="de Beer Z.W."/>
            <person name="De Vos L."/>
            <person name="Chen L."/>
            <person name="Duong T.A."/>
            <person name="Gao Y."/>
            <person name="Hammerbacher A."/>
            <person name="Kikkert J.R."/>
            <person name="Li Y."/>
            <person name="Li H."/>
            <person name="Li K."/>
            <person name="Li Q."/>
            <person name="Liu X."/>
            <person name="Ma X."/>
            <person name="Naidoo K."/>
            <person name="Pethybridge S.J."/>
            <person name="Sun J."/>
            <person name="Steenkamp E.T."/>
            <person name="van der Nest M.A."/>
            <person name="van Wyk S."/>
            <person name="Wingfield M.J."/>
            <person name="Xiong C."/>
            <person name="Yue Q."/>
            <person name="Zhang X."/>
        </authorList>
    </citation>
    <scope>NUCLEOTIDE SEQUENCE [LARGE SCALE GENOMIC DNA]</scope>
    <source>
        <strain evidence="2 3">DSM 5745</strain>
    </source>
</reference>
<gene>
    <name evidence="2" type="ORF">DSM5745_04893</name>
</gene>
<feature type="compositionally biased region" description="Basic and acidic residues" evidence="1">
    <location>
        <begin position="23"/>
        <end position="32"/>
    </location>
</feature>
<dbReference type="GeneID" id="38115263"/>
<dbReference type="RefSeq" id="XP_026604389.1">
    <property type="nucleotide sequence ID" value="XM_026746909.1"/>
</dbReference>